<dbReference type="EMBL" id="BJVI01000087">
    <property type="protein sequence ID" value="GEL20733.1"/>
    <property type="molecule type" value="Genomic_DNA"/>
</dbReference>
<comment type="caution">
    <text evidence="1">The sequence shown here is derived from an EMBL/GenBank/DDBJ whole genome shotgun (WGS) entry which is preliminary data.</text>
</comment>
<dbReference type="Proteomes" id="UP000321328">
    <property type="component" value="Unassembled WGS sequence"/>
</dbReference>
<gene>
    <name evidence="1" type="ORF">PA7_45700</name>
</gene>
<name>A0A511D8J1_9PSEU</name>
<keyword evidence="2" id="KW-1185">Reference proteome</keyword>
<accession>A0A511D8J1</accession>
<organism evidence="1 2">
    <name type="scientific">Pseudonocardia asaccharolytica DSM 44247 = NBRC 16224</name>
    <dbReference type="NCBI Taxonomy" id="1123024"/>
    <lineage>
        <taxon>Bacteria</taxon>
        <taxon>Bacillati</taxon>
        <taxon>Actinomycetota</taxon>
        <taxon>Actinomycetes</taxon>
        <taxon>Pseudonocardiales</taxon>
        <taxon>Pseudonocardiaceae</taxon>
        <taxon>Pseudonocardia</taxon>
    </lineage>
</organism>
<protein>
    <submittedName>
        <fullName evidence="1">Uncharacterized protein</fullName>
    </submittedName>
</protein>
<reference evidence="1 2" key="1">
    <citation type="submission" date="2019-07" db="EMBL/GenBank/DDBJ databases">
        <title>Whole genome shotgun sequence of Pseudonocardia asaccharolytica NBRC 16224.</title>
        <authorList>
            <person name="Hosoyama A."/>
            <person name="Uohara A."/>
            <person name="Ohji S."/>
            <person name="Ichikawa N."/>
        </authorList>
    </citation>
    <scope>NUCLEOTIDE SEQUENCE [LARGE SCALE GENOMIC DNA]</scope>
    <source>
        <strain evidence="1 2">NBRC 16224</strain>
    </source>
</reference>
<evidence type="ECO:0000313" key="1">
    <source>
        <dbReference type="EMBL" id="GEL20733.1"/>
    </source>
</evidence>
<sequence length="63" mass="6627">MRTVDATSASGWWSCGSCGIDAELPSAETAGCHVPCPECSAPMDELWSWEPAVPATSWVRTAA</sequence>
<evidence type="ECO:0000313" key="2">
    <source>
        <dbReference type="Proteomes" id="UP000321328"/>
    </source>
</evidence>
<dbReference type="AlphaFoldDB" id="A0A511D8J1"/>
<proteinExistence type="predicted"/>